<organism evidence="1">
    <name type="scientific">marine sediment metagenome</name>
    <dbReference type="NCBI Taxonomy" id="412755"/>
    <lineage>
        <taxon>unclassified sequences</taxon>
        <taxon>metagenomes</taxon>
        <taxon>ecological metagenomes</taxon>
    </lineage>
</organism>
<sequence>MAEQNQLNWRGIRPTYPVENIQTHPGPFETAVAGKARTQIVKSVEVANTTTIIHTVTAGKTFYLCSCSCSADTGINKLTHLKVRNASDTDQYTIIDHESSAQATIFGSLSFFPPISIPAGWDIVLTTNAAQGMGFIHGWEE</sequence>
<proteinExistence type="predicted"/>
<gene>
    <name evidence="1" type="ORF">LCGC14_0807880</name>
</gene>
<reference evidence="1" key="1">
    <citation type="journal article" date="2015" name="Nature">
        <title>Complex archaea that bridge the gap between prokaryotes and eukaryotes.</title>
        <authorList>
            <person name="Spang A."/>
            <person name="Saw J.H."/>
            <person name="Jorgensen S.L."/>
            <person name="Zaremba-Niedzwiedzka K."/>
            <person name="Martijn J."/>
            <person name="Lind A.E."/>
            <person name="van Eijk R."/>
            <person name="Schleper C."/>
            <person name="Guy L."/>
            <person name="Ettema T.J."/>
        </authorList>
    </citation>
    <scope>NUCLEOTIDE SEQUENCE</scope>
</reference>
<comment type="caution">
    <text evidence="1">The sequence shown here is derived from an EMBL/GenBank/DDBJ whole genome shotgun (WGS) entry which is preliminary data.</text>
</comment>
<dbReference type="EMBL" id="LAZR01002211">
    <property type="protein sequence ID" value="KKN33019.1"/>
    <property type="molecule type" value="Genomic_DNA"/>
</dbReference>
<evidence type="ECO:0000313" key="1">
    <source>
        <dbReference type="EMBL" id="KKN33019.1"/>
    </source>
</evidence>
<name>A0A0F9PS74_9ZZZZ</name>
<protein>
    <submittedName>
        <fullName evidence="1">Uncharacterized protein</fullName>
    </submittedName>
</protein>
<dbReference type="AlphaFoldDB" id="A0A0F9PS74"/>
<accession>A0A0F9PS74</accession>